<evidence type="ECO:0000256" key="2">
    <source>
        <dbReference type="ARBA" id="ARBA00023015"/>
    </source>
</evidence>
<dbReference type="SMART" id="SM00448">
    <property type="entry name" value="REC"/>
    <property type="match status" value="1"/>
</dbReference>
<keyword evidence="6" id="KW-0472">Membrane</keyword>
<dbReference type="PROSITE" id="PS01124">
    <property type="entry name" value="HTH_ARAC_FAMILY_2"/>
    <property type="match status" value="1"/>
</dbReference>
<dbReference type="RefSeq" id="WP_022401624.1">
    <property type="nucleotide sequence ID" value="NZ_JAGKHZ010000022.1"/>
</dbReference>
<dbReference type="GO" id="GO:0000155">
    <property type="term" value="F:phosphorelay sensor kinase activity"/>
    <property type="evidence" value="ECO:0007669"/>
    <property type="project" value="TreeGrafter"/>
</dbReference>
<keyword evidence="2" id="KW-0805">Transcription regulation</keyword>
<dbReference type="EMBL" id="MNQU01000271">
    <property type="protein sequence ID" value="OKZ30977.1"/>
    <property type="molecule type" value="Genomic_DNA"/>
</dbReference>
<dbReference type="PATRIC" id="fig|820.27.peg.2280"/>
<keyword evidence="4" id="KW-0804">Transcription</keyword>
<dbReference type="InterPro" id="IPR018060">
    <property type="entry name" value="HTH_AraC"/>
</dbReference>
<evidence type="ECO:0000256" key="3">
    <source>
        <dbReference type="ARBA" id="ARBA00023125"/>
    </source>
</evidence>
<dbReference type="SUPFAM" id="SSF46689">
    <property type="entry name" value="Homeodomain-like"/>
    <property type="match status" value="1"/>
</dbReference>
<evidence type="ECO:0000259" key="8">
    <source>
        <dbReference type="PROSITE" id="PS50110"/>
    </source>
</evidence>
<sequence>MKHLSIIIIVVSLCVFLLSIGVYHKVPWSVLPIVASGICILCWLLFHLLCISEERDLLKEGNQYFIDTFQNIRNPISLIKTPLGAVYEGDCPEDIKKELAVALHHIGGLEQHLIALMELKRLFGNSGSLVVAEHEIGAFMRKKVSFLQSHVAGLQMKLDLVPDFDYASAWFDPGKISPVIDRFVLSAIECSLPETHLSMQVSLKGDYWAIRIKDTGNKRFLKCCRWYSSRLPILRPLHGKQYGMGGVFFDKLMNICDGKILTLEKEALLRFPIRCSCAVSGVYTSLNIPDTFQVNESEMAFHGFSKKKNMDRPLVILADNDKGFKDYLEKRLSECFVVRNFDDGQEALEVICEEYPDLVICDIMLKGMSGEELSSKLKTSRDTSFIPVILMGSHIDVKRREKRCSSQADLFVCKPFNLEDLKVEISILINNSRFLRKTFLQKVFGEDFLTKPMERAQQDANLAFLNEVKLYIMENMDKEDLTVDDIASRMCMSRTTFYNKWKLLTGEAPKYLISRIRMEKARELLESGKFSVTMVAEMVGMRNLKNFRGRYKEYFGKTPKEFMKKV</sequence>
<feature type="domain" description="HTH araC/xylS-type" evidence="7">
    <location>
        <begin position="466"/>
        <end position="565"/>
    </location>
</feature>
<evidence type="ECO:0000313" key="14">
    <source>
        <dbReference type="Proteomes" id="UP000462376"/>
    </source>
</evidence>
<dbReference type="CDD" id="cd00156">
    <property type="entry name" value="REC"/>
    <property type="match status" value="1"/>
</dbReference>
<evidence type="ECO:0000256" key="5">
    <source>
        <dbReference type="PROSITE-ProRule" id="PRU00169"/>
    </source>
</evidence>
<evidence type="ECO:0000313" key="9">
    <source>
        <dbReference type="EMBL" id="KAB4236149.1"/>
    </source>
</evidence>
<dbReference type="Gene3D" id="3.40.50.2300">
    <property type="match status" value="1"/>
</dbReference>
<evidence type="ECO:0000256" key="4">
    <source>
        <dbReference type="ARBA" id="ARBA00023163"/>
    </source>
</evidence>
<evidence type="ECO:0000313" key="12">
    <source>
        <dbReference type="Proteomes" id="UP000186549"/>
    </source>
</evidence>
<dbReference type="Pfam" id="PF00072">
    <property type="entry name" value="Response_reg"/>
    <property type="match status" value="1"/>
</dbReference>
<dbReference type="PANTHER" id="PTHR43547:SF2">
    <property type="entry name" value="HYBRID SIGNAL TRANSDUCTION HISTIDINE KINASE C"/>
    <property type="match status" value="1"/>
</dbReference>
<evidence type="ECO:0000313" key="13">
    <source>
        <dbReference type="Proteomes" id="UP000260844"/>
    </source>
</evidence>
<dbReference type="Proteomes" id="UP000260844">
    <property type="component" value="Unassembled WGS sequence"/>
</dbReference>
<dbReference type="AlphaFoldDB" id="A0A139K5Y4"/>
<dbReference type="Proteomes" id="UP000186549">
    <property type="component" value="Unassembled WGS sequence"/>
</dbReference>
<keyword evidence="6" id="KW-1133">Transmembrane helix</keyword>
<evidence type="ECO:0000256" key="6">
    <source>
        <dbReference type="SAM" id="Phobius"/>
    </source>
</evidence>
<dbReference type="SUPFAM" id="SSF52172">
    <property type="entry name" value="CheY-like"/>
    <property type="match status" value="1"/>
</dbReference>
<dbReference type="GO" id="GO:0003700">
    <property type="term" value="F:DNA-binding transcription factor activity"/>
    <property type="evidence" value="ECO:0007669"/>
    <property type="project" value="InterPro"/>
</dbReference>
<dbReference type="Pfam" id="PF12833">
    <property type="entry name" value="HTH_18"/>
    <property type="match status" value="1"/>
</dbReference>
<dbReference type="EMBL" id="QSPV01000007">
    <property type="protein sequence ID" value="RGJ93566.1"/>
    <property type="molecule type" value="Genomic_DNA"/>
</dbReference>
<evidence type="ECO:0000313" key="11">
    <source>
        <dbReference type="EMBL" id="RGJ93566.1"/>
    </source>
</evidence>
<feature type="transmembrane region" description="Helical" evidence="6">
    <location>
        <begin position="6"/>
        <end position="23"/>
    </location>
</feature>
<protein>
    <submittedName>
        <fullName evidence="11">DNA-binding response regulator</fullName>
    </submittedName>
    <submittedName>
        <fullName evidence="9">Response regulator transcription factor</fullName>
    </submittedName>
</protein>
<gene>
    <name evidence="10" type="ORF">BHV79_14710</name>
    <name evidence="11" type="ORF">DXD40_10805</name>
    <name evidence="9" type="ORF">GAP47_11920</name>
</gene>
<dbReference type="EMBL" id="WCTL01000009">
    <property type="protein sequence ID" value="KAB4236149.1"/>
    <property type="molecule type" value="Genomic_DNA"/>
</dbReference>
<evidence type="ECO:0000259" key="7">
    <source>
        <dbReference type="PROSITE" id="PS01124"/>
    </source>
</evidence>
<dbReference type="InterPro" id="IPR009057">
    <property type="entry name" value="Homeodomain-like_sf"/>
</dbReference>
<accession>A0A139K5Y4</accession>
<organism evidence="11 13">
    <name type="scientific">Bacteroides uniformis</name>
    <dbReference type="NCBI Taxonomy" id="820"/>
    <lineage>
        <taxon>Bacteria</taxon>
        <taxon>Pseudomonadati</taxon>
        <taxon>Bacteroidota</taxon>
        <taxon>Bacteroidia</taxon>
        <taxon>Bacteroidales</taxon>
        <taxon>Bacteroidaceae</taxon>
        <taxon>Bacteroides</taxon>
    </lineage>
</organism>
<comment type="caution">
    <text evidence="11">The sequence shown here is derived from an EMBL/GenBank/DDBJ whole genome shotgun (WGS) entry which is preliminary data.</text>
</comment>
<dbReference type="Proteomes" id="UP000462376">
    <property type="component" value="Unassembled WGS sequence"/>
</dbReference>
<feature type="modified residue" description="4-aspartylphosphate" evidence="5">
    <location>
        <position position="362"/>
    </location>
</feature>
<keyword evidence="6" id="KW-0812">Transmembrane</keyword>
<feature type="domain" description="Response regulatory" evidence="8">
    <location>
        <begin position="314"/>
        <end position="429"/>
    </location>
</feature>
<dbReference type="SMART" id="SM00342">
    <property type="entry name" value="HTH_ARAC"/>
    <property type="match status" value="1"/>
</dbReference>
<dbReference type="Gene3D" id="1.10.10.60">
    <property type="entry name" value="Homeodomain-like"/>
    <property type="match status" value="1"/>
</dbReference>
<keyword evidence="1 5" id="KW-0597">Phosphoprotein</keyword>
<dbReference type="PANTHER" id="PTHR43547">
    <property type="entry name" value="TWO-COMPONENT HISTIDINE KINASE"/>
    <property type="match status" value="1"/>
</dbReference>
<reference evidence="9 14" key="3">
    <citation type="journal article" date="2019" name="Nat. Med.">
        <title>A library of human gut bacterial isolates paired with longitudinal multiomics data enables mechanistic microbiome research.</title>
        <authorList>
            <person name="Poyet M."/>
            <person name="Groussin M."/>
            <person name="Gibbons S.M."/>
            <person name="Avila-Pacheco J."/>
            <person name="Jiang X."/>
            <person name="Kearney S.M."/>
            <person name="Perrotta A.R."/>
            <person name="Berdy B."/>
            <person name="Zhao S."/>
            <person name="Lieberman T.D."/>
            <person name="Swanson P.K."/>
            <person name="Smith M."/>
            <person name="Roesemann S."/>
            <person name="Alexander J.E."/>
            <person name="Rich S.A."/>
            <person name="Livny J."/>
            <person name="Vlamakis H."/>
            <person name="Clish C."/>
            <person name="Bullock K."/>
            <person name="Deik A."/>
            <person name="Scott J."/>
            <person name="Pierce K.A."/>
            <person name="Xavier R.J."/>
            <person name="Alm E.J."/>
        </authorList>
    </citation>
    <scope>NUCLEOTIDE SEQUENCE [LARGE SCALE GENOMIC DNA]</scope>
    <source>
        <strain evidence="9 14">BIOML-A5</strain>
    </source>
</reference>
<dbReference type="PROSITE" id="PS00041">
    <property type="entry name" value="HTH_ARAC_FAMILY_1"/>
    <property type="match status" value="1"/>
</dbReference>
<dbReference type="InterPro" id="IPR001789">
    <property type="entry name" value="Sig_transdc_resp-reg_receiver"/>
</dbReference>
<evidence type="ECO:0000256" key="1">
    <source>
        <dbReference type="ARBA" id="ARBA00022553"/>
    </source>
</evidence>
<dbReference type="InterPro" id="IPR011006">
    <property type="entry name" value="CheY-like_superfamily"/>
</dbReference>
<dbReference type="InterPro" id="IPR018062">
    <property type="entry name" value="HTH_AraC-typ_CS"/>
</dbReference>
<keyword evidence="3 11" id="KW-0238">DNA-binding</keyword>
<reference evidence="10 12" key="1">
    <citation type="journal article" date="2016" name="Nat. Biotechnol.">
        <title>Measurement of bacterial replication rates in microbial communities.</title>
        <authorList>
            <person name="Brown C.T."/>
            <person name="Olm M.R."/>
            <person name="Thomas B.C."/>
            <person name="Banfield J.F."/>
        </authorList>
    </citation>
    <scope>NUCLEOTIDE SEQUENCE [LARGE SCALE GENOMIC DNA]</scope>
    <source>
        <strain evidence="10">45_41</strain>
    </source>
</reference>
<dbReference type="PROSITE" id="PS50110">
    <property type="entry name" value="RESPONSE_REGULATORY"/>
    <property type="match status" value="1"/>
</dbReference>
<feature type="transmembrane region" description="Helical" evidence="6">
    <location>
        <begin position="30"/>
        <end position="49"/>
    </location>
</feature>
<reference evidence="11 13" key="2">
    <citation type="submission" date="2018-08" db="EMBL/GenBank/DDBJ databases">
        <title>A genome reference for cultivated species of the human gut microbiota.</title>
        <authorList>
            <person name="Zou Y."/>
            <person name="Xue W."/>
            <person name="Luo G."/>
        </authorList>
    </citation>
    <scope>NUCLEOTIDE SEQUENCE [LARGE SCALE GENOMIC DNA]</scope>
    <source>
        <strain evidence="11 13">TM04-30</strain>
    </source>
</reference>
<dbReference type="GO" id="GO:0043565">
    <property type="term" value="F:sequence-specific DNA binding"/>
    <property type="evidence" value="ECO:0007669"/>
    <property type="project" value="InterPro"/>
</dbReference>
<proteinExistence type="predicted"/>
<name>A0A139K5Y4_BACUN</name>
<dbReference type="STRING" id="820.ERS852554_02550"/>
<evidence type="ECO:0000313" key="10">
    <source>
        <dbReference type="EMBL" id="OKZ30977.1"/>
    </source>
</evidence>